<dbReference type="HOGENOM" id="CLU_057861_0_0_11"/>
<dbReference type="AlphaFoldDB" id="A0A011AD83"/>
<organism evidence="3 4">
    <name type="scientific">Cryptosporangium arvum DSM 44712</name>
    <dbReference type="NCBI Taxonomy" id="927661"/>
    <lineage>
        <taxon>Bacteria</taxon>
        <taxon>Bacillati</taxon>
        <taxon>Actinomycetota</taxon>
        <taxon>Actinomycetes</taxon>
        <taxon>Cryptosporangiales</taxon>
        <taxon>Cryptosporangiaceae</taxon>
        <taxon>Cryptosporangium</taxon>
    </lineage>
</organism>
<dbReference type="SMART" id="SM00943">
    <property type="entry name" value="Prim-Pol"/>
    <property type="match status" value="1"/>
</dbReference>
<evidence type="ECO:0000313" key="4">
    <source>
        <dbReference type="Proteomes" id="UP000021053"/>
    </source>
</evidence>
<comment type="caution">
    <text evidence="3">The sequence shown here is derived from an EMBL/GenBank/DDBJ whole genome shotgun (WGS) entry which is preliminary data.</text>
</comment>
<dbReference type="PATRIC" id="fig|927661.3.peg.1057"/>
<reference evidence="3 4" key="1">
    <citation type="submission" date="2013-07" db="EMBL/GenBank/DDBJ databases">
        <authorList>
            <consortium name="DOE Joint Genome Institute"/>
            <person name="Eisen J."/>
            <person name="Huntemann M."/>
            <person name="Han J."/>
            <person name="Chen A."/>
            <person name="Kyrpides N."/>
            <person name="Mavromatis K."/>
            <person name="Markowitz V."/>
            <person name="Palaniappan K."/>
            <person name="Ivanova N."/>
            <person name="Schaumberg A."/>
            <person name="Pati A."/>
            <person name="Liolios K."/>
            <person name="Nordberg H.P."/>
            <person name="Cantor M.N."/>
            <person name="Hua S.X."/>
            <person name="Woyke T."/>
        </authorList>
    </citation>
    <scope>NUCLEOTIDE SEQUENCE [LARGE SCALE GENOMIC DNA]</scope>
    <source>
        <strain evidence="3 4">DSM 44712</strain>
    </source>
</reference>
<sequence>MSPPMQRGAPRQAPLDETSCDQATDSEHEGTARPTARQLLEQALLYAAYGWFVFVLSADKVPLRNCPRCRAGAERHDPETCTCLTCHGFYAATRDPVRIAEMIARHPDGMLAVRTGAPSGLVVVDVDPRHSGHRSLGKLEQAVGLLPGTVQQLTGGGGLHMLYRHPGHHVKSRSNAFGSDITGVDVKADGGYIVVAPSVTRDGGRYEWLGGIWSHTLPLWPAILTPLLDDRPQLRAVLNPRRRTDVRASTAHATAALRGEVERVTGSQPGQRNDELNRAAYNLGQLVGAGQLDHDQVADALRDAALSIGPDEPKILRTIRSGMNAGMANPRPHREARPA</sequence>
<dbReference type="SUPFAM" id="SSF56747">
    <property type="entry name" value="Prim-pol domain"/>
    <property type="match status" value="1"/>
</dbReference>
<dbReference type="CDD" id="cd04859">
    <property type="entry name" value="Prim_Pol"/>
    <property type="match status" value="1"/>
</dbReference>
<evidence type="ECO:0000259" key="2">
    <source>
        <dbReference type="SMART" id="SM00943"/>
    </source>
</evidence>
<proteinExistence type="predicted"/>
<accession>A0A011AD83</accession>
<dbReference type="Pfam" id="PF09250">
    <property type="entry name" value="Prim-Pol"/>
    <property type="match status" value="1"/>
</dbReference>
<dbReference type="EMBL" id="JFBT01000001">
    <property type="protein sequence ID" value="EXG80016.1"/>
    <property type="molecule type" value="Genomic_DNA"/>
</dbReference>
<evidence type="ECO:0000313" key="3">
    <source>
        <dbReference type="EMBL" id="EXG80016.1"/>
    </source>
</evidence>
<dbReference type="Proteomes" id="UP000021053">
    <property type="component" value="Unassembled WGS sequence"/>
</dbReference>
<feature type="region of interest" description="Disordered" evidence="1">
    <location>
        <begin position="1"/>
        <end position="33"/>
    </location>
</feature>
<name>A0A011AD83_9ACTN</name>
<feature type="domain" description="DNA primase/polymerase bifunctional N-terminal" evidence="2">
    <location>
        <begin position="43"/>
        <end position="221"/>
    </location>
</feature>
<dbReference type="InterPro" id="IPR015330">
    <property type="entry name" value="DNA_primase/pol_bifunc_N"/>
</dbReference>
<keyword evidence="4" id="KW-1185">Reference proteome</keyword>
<gene>
    <name evidence="3" type="ORF">CryarDRAFT_1075</name>
</gene>
<evidence type="ECO:0000256" key="1">
    <source>
        <dbReference type="SAM" id="MobiDB-lite"/>
    </source>
</evidence>
<protein>
    <submittedName>
        <fullName evidence="3">Bifunctional DNA primase/polymerase family protein</fullName>
    </submittedName>
</protein>
<dbReference type="RefSeq" id="WP_211247276.1">
    <property type="nucleotide sequence ID" value="NZ_KK073874.1"/>
</dbReference>